<reference evidence="3 6" key="2">
    <citation type="submission" date="2020-05" db="EMBL/GenBank/DDBJ databases">
        <title>Draft genome sequence of Clostridium cochlearium strain AGROS13 isolated from a sheep dairy farm in New Zealand.</title>
        <authorList>
            <person name="Gupta T.B."/>
            <person name="Jauregui R."/>
            <person name="Risson A.N."/>
            <person name="Brightwell G."/>
            <person name="Maclean P."/>
        </authorList>
    </citation>
    <scope>NUCLEOTIDE SEQUENCE [LARGE SCALE GENOMIC DNA]</scope>
    <source>
        <strain evidence="3 6">AGROS13</strain>
    </source>
</reference>
<protein>
    <submittedName>
        <fullName evidence="3">Transglutaminase domain-containing protein</fullName>
    </submittedName>
    <submittedName>
        <fullName evidence="4">Transglutaminase-like superfamily protein</fullName>
    </submittedName>
</protein>
<dbReference type="InterPro" id="IPR017017">
    <property type="entry name" value="UCP033622_transglutaminase"/>
</dbReference>
<gene>
    <name evidence="3" type="ORF">HMJ28_07180</name>
    <name evidence="4" type="ORF">SAMN05216497_102187</name>
</gene>
<dbReference type="SUPFAM" id="SSF54001">
    <property type="entry name" value="Cysteine proteinases"/>
    <property type="match status" value="1"/>
</dbReference>
<dbReference type="Pfam" id="PF01841">
    <property type="entry name" value="Transglut_core"/>
    <property type="match status" value="1"/>
</dbReference>
<evidence type="ECO:0000256" key="1">
    <source>
        <dbReference type="SAM" id="Phobius"/>
    </source>
</evidence>
<name>A0A240AUK0_CLOCO</name>
<organism evidence="3 6">
    <name type="scientific">Clostridium cochlearium</name>
    <dbReference type="NCBI Taxonomy" id="1494"/>
    <lineage>
        <taxon>Bacteria</taxon>
        <taxon>Bacillati</taxon>
        <taxon>Bacillota</taxon>
        <taxon>Clostridia</taxon>
        <taxon>Eubacteriales</taxon>
        <taxon>Clostridiaceae</taxon>
        <taxon>Clostridium</taxon>
    </lineage>
</organism>
<dbReference type="EMBL" id="FNGL01000002">
    <property type="protein sequence ID" value="SDK91676.1"/>
    <property type="molecule type" value="Genomic_DNA"/>
</dbReference>
<dbReference type="PIRSF" id="PIRSF033622">
    <property type="entry name" value="UCP033622_transglutaminase"/>
    <property type="match status" value="1"/>
</dbReference>
<evidence type="ECO:0000259" key="2">
    <source>
        <dbReference type="SMART" id="SM00460"/>
    </source>
</evidence>
<sequence length="391" mass="45051">MNNINPITLIMIVVFLYPILKGFLFKFSSQDLKLDIEETNRSISFIVGLLIGTIGGKKIFLQHDEGIYKSIYYSISQNIINYIENKPIIIYLVLIPLFIFIIYKITFILLHLINSITFYPVLDRIERYLRGKSNIFKRIVGAISQIPKSIAFILIVAFSLNIGSMFYTNSSLNTYLNESLPYKYVCQEFVIPITNSKLAQKLPKIIDNSFKIVSKDIESNNDTKNNIDRSRTIVYYNGITLSEGVKSNKEIDDFARFLVKDEVETRKKAKILYNWVGSNIIYDYEKANKVLNDDFNVSSGAIPTFNTKKGICFDYSCLYVAMCRANGIHVRLVTGMGFNGMNWVSHAWNEVYLPEEDTWISVDTTFYKGGNYFDSKRFNLDHKDDNIAGEW</sequence>
<evidence type="ECO:0000313" key="6">
    <source>
        <dbReference type="Proteomes" id="UP000528432"/>
    </source>
</evidence>
<dbReference type="InterPro" id="IPR002931">
    <property type="entry name" value="Transglutaminase-like"/>
</dbReference>
<dbReference type="STRING" id="1494.SAMN05216497_102187"/>
<evidence type="ECO:0000313" key="3">
    <source>
        <dbReference type="EMBL" id="NOH16166.1"/>
    </source>
</evidence>
<dbReference type="EMBL" id="JABFIF010000012">
    <property type="protein sequence ID" value="NOH16166.1"/>
    <property type="molecule type" value="Genomic_DNA"/>
</dbReference>
<dbReference type="RefSeq" id="WP_089863608.1">
    <property type="nucleotide sequence ID" value="NZ_FNGL01000002.1"/>
</dbReference>
<dbReference type="PANTHER" id="PTHR33490">
    <property type="entry name" value="BLR5614 PROTEIN-RELATED"/>
    <property type="match status" value="1"/>
</dbReference>
<feature type="transmembrane region" description="Helical" evidence="1">
    <location>
        <begin position="6"/>
        <end position="24"/>
    </location>
</feature>
<dbReference type="Proteomes" id="UP000528432">
    <property type="component" value="Unassembled WGS sequence"/>
</dbReference>
<dbReference type="InterPro" id="IPR038765">
    <property type="entry name" value="Papain-like_cys_pep_sf"/>
</dbReference>
<dbReference type="GeneID" id="70577886"/>
<feature type="transmembrane region" description="Helical" evidence="1">
    <location>
        <begin position="88"/>
        <end position="113"/>
    </location>
</feature>
<reference evidence="4 5" key="1">
    <citation type="submission" date="2016-10" db="EMBL/GenBank/DDBJ databases">
        <authorList>
            <person name="Varghese N."/>
            <person name="Submissions S."/>
        </authorList>
    </citation>
    <scope>NUCLEOTIDE SEQUENCE [LARGE SCALE GENOMIC DNA]</scope>
    <source>
        <strain evidence="4 5">NLAE-zl-C224</strain>
    </source>
</reference>
<keyword evidence="1" id="KW-1133">Transmembrane helix</keyword>
<keyword evidence="1" id="KW-0472">Membrane</keyword>
<dbReference type="Gene3D" id="3.10.620.30">
    <property type="match status" value="1"/>
</dbReference>
<accession>A0A240AUK0</accession>
<comment type="caution">
    <text evidence="3">The sequence shown here is derived from an EMBL/GenBank/DDBJ whole genome shotgun (WGS) entry which is preliminary data.</text>
</comment>
<dbReference type="SMART" id="SM00460">
    <property type="entry name" value="TGc"/>
    <property type="match status" value="1"/>
</dbReference>
<dbReference type="Proteomes" id="UP000198811">
    <property type="component" value="Unassembled WGS sequence"/>
</dbReference>
<evidence type="ECO:0000313" key="5">
    <source>
        <dbReference type="Proteomes" id="UP000198811"/>
    </source>
</evidence>
<feature type="domain" description="Transglutaminase-like" evidence="2">
    <location>
        <begin position="304"/>
        <end position="366"/>
    </location>
</feature>
<dbReference type="PANTHER" id="PTHR33490:SF3">
    <property type="entry name" value="CONSERVED INTEGRAL MEMBRANE PROTEIN"/>
    <property type="match status" value="1"/>
</dbReference>
<keyword evidence="1" id="KW-0812">Transmembrane</keyword>
<dbReference type="AlphaFoldDB" id="A0A240AUK0"/>
<keyword evidence="5" id="KW-1185">Reference proteome</keyword>
<dbReference type="OrthoDB" id="1817605at2"/>
<proteinExistence type="predicted"/>
<evidence type="ECO:0000313" key="4">
    <source>
        <dbReference type="EMBL" id="SDK91676.1"/>
    </source>
</evidence>